<feature type="coiled-coil region" evidence="6">
    <location>
        <begin position="80"/>
        <end position="171"/>
    </location>
</feature>
<dbReference type="GO" id="GO:0007131">
    <property type="term" value="P:reciprocal meiotic recombination"/>
    <property type="evidence" value="ECO:0007669"/>
    <property type="project" value="InterPro"/>
</dbReference>
<dbReference type="PIRSF" id="PIRSF026991">
    <property type="entry name" value="Mnd1"/>
    <property type="match status" value="1"/>
</dbReference>
<organism evidence="9 10">
    <name type="scientific">Heterostelium pallidum (strain ATCC 26659 / Pp 5 / PN500)</name>
    <name type="common">Cellular slime mold</name>
    <name type="synonym">Polysphondylium pallidum</name>
    <dbReference type="NCBI Taxonomy" id="670386"/>
    <lineage>
        <taxon>Eukaryota</taxon>
        <taxon>Amoebozoa</taxon>
        <taxon>Evosea</taxon>
        <taxon>Eumycetozoa</taxon>
        <taxon>Dictyostelia</taxon>
        <taxon>Acytosteliales</taxon>
        <taxon>Acytosteliaceae</taxon>
        <taxon>Heterostelium</taxon>
    </lineage>
</organism>
<evidence type="ECO:0000313" key="10">
    <source>
        <dbReference type="Proteomes" id="UP000001396"/>
    </source>
</evidence>
<dbReference type="AlphaFoldDB" id="D3BF45"/>
<dbReference type="EMBL" id="ADBJ01000031">
    <property type="protein sequence ID" value="EFA79759.1"/>
    <property type="molecule type" value="Genomic_DNA"/>
</dbReference>
<protein>
    <submittedName>
        <fullName evidence="9">Meiotic nuclear division protein 1</fullName>
    </submittedName>
</protein>
<gene>
    <name evidence="9" type="primary">mnd1</name>
    <name evidence="9" type="ORF">PPL_06578</name>
</gene>
<keyword evidence="3 6" id="KW-0175">Coiled coil</keyword>
<comment type="subcellular location">
    <subcellularLocation>
        <location evidence="1 5">Nucleus</location>
    </subcellularLocation>
</comment>
<evidence type="ECO:0000256" key="5">
    <source>
        <dbReference type="PIRNR" id="PIRNR026991"/>
    </source>
</evidence>
<keyword evidence="10" id="KW-1185">Reference proteome</keyword>
<dbReference type="InterPro" id="IPR040453">
    <property type="entry name" value="Mnd1_HTH"/>
</dbReference>
<evidence type="ECO:0000256" key="2">
    <source>
        <dbReference type="ARBA" id="ARBA00005981"/>
    </source>
</evidence>
<proteinExistence type="inferred from homology"/>
<name>D3BF45_HETP5</name>
<dbReference type="Pfam" id="PF18517">
    <property type="entry name" value="LZ3wCH"/>
    <property type="match status" value="1"/>
</dbReference>
<evidence type="ECO:0000259" key="7">
    <source>
        <dbReference type="Pfam" id="PF03962"/>
    </source>
</evidence>
<dbReference type="STRING" id="670386.D3BF45"/>
<evidence type="ECO:0000256" key="3">
    <source>
        <dbReference type="ARBA" id="ARBA00023054"/>
    </source>
</evidence>
<dbReference type="Pfam" id="PF03962">
    <property type="entry name" value="Mnd1"/>
    <property type="match status" value="1"/>
</dbReference>
<dbReference type="OMA" id="VCYWAFP"/>
<dbReference type="GeneID" id="31362060"/>
<evidence type="ECO:0000259" key="8">
    <source>
        <dbReference type="Pfam" id="PF18517"/>
    </source>
</evidence>
<evidence type="ECO:0000313" key="9">
    <source>
        <dbReference type="EMBL" id="EFA79759.1"/>
    </source>
</evidence>
<keyword evidence="4 5" id="KW-0539">Nucleus</keyword>
<evidence type="ECO:0000256" key="4">
    <source>
        <dbReference type="ARBA" id="ARBA00023242"/>
    </source>
</evidence>
<comment type="similarity">
    <text evidence="2 5">Belongs to the MND1 family.</text>
</comment>
<sequence length="205" mass="23683">MSTRKKGLSDEEKKEKLKKFFYDSSNVYSSKDVESEASEATGIPMIAVRETIKLMVADGIVQTDKLGASTFYWAFPSFERNQAKNKNDELTKAIADIKERIASETKKNETLKQERIESDERTNNLERIKELEAQSVKLNEELAGYADVETMEEMKKELKIAVEAVNRNTDNIDALRSFCDKKWGVAKEDFYKNFQIDPNMEYLEY</sequence>
<evidence type="ECO:0000256" key="6">
    <source>
        <dbReference type="SAM" id="Coils"/>
    </source>
</evidence>
<dbReference type="FunCoup" id="D3BF45">
    <property type="interactions" value="118"/>
</dbReference>
<accession>D3BF45</accession>
<feature type="domain" description="Leucine zipper with capping helix" evidence="8">
    <location>
        <begin position="149"/>
        <end position="203"/>
    </location>
</feature>
<feature type="domain" description="Mnd1 HTH" evidence="7">
    <location>
        <begin position="18"/>
        <end position="76"/>
    </location>
</feature>
<dbReference type="GO" id="GO:0003690">
    <property type="term" value="F:double-stranded DNA binding"/>
    <property type="evidence" value="ECO:0007669"/>
    <property type="project" value="InterPro"/>
</dbReference>
<dbReference type="Proteomes" id="UP000001396">
    <property type="component" value="Unassembled WGS sequence"/>
</dbReference>
<dbReference type="RefSeq" id="XP_020431880.1">
    <property type="nucleotide sequence ID" value="XM_020577432.1"/>
</dbReference>
<dbReference type="GO" id="GO:0005634">
    <property type="term" value="C:nucleus"/>
    <property type="evidence" value="ECO:0007669"/>
    <property type="project" value="UniProtKB-SubCell"/>
</dbReference>
<dbReference type="InterPro" id="IPR040661">
    <property type="entry name" value="LZ3wCH"/>
</dbReference>
<evidence type="ECO:0000256" key="1">
    <source>
        <dbReference type="ARBA" id="ARBA00004123"/>
    </source>
</evidence>
<dbReference type="InterPro" id="IPR005647">
    <property type="entry name" value="Mnd1"/>
</dbReference>
<comment type="caution">
    <text evidence="9">The sequence shown here is derived from an EMBL/GenBank/DDBJ whole genome shotgun (WGS) entry which is preliminary data.</text>
</comment>
<reference evidence="9 10" key="1">
    <citation type="journal article" date="2011" name="Genome Res.">
        <title>Phylogeny-wide analysis of social amoeba genomes highlights ancient origins for complex intercellular communication.</title>
        <authorList>
            <person name="Heidel A.J."/>
            <person name="Lawal H.M."/>
            <person name="Felder M."/>
            <person name="Schilde C."/>
            <person name="Helps N.R."/>
            <person name="Tunggal B."/>
            <person name="Rivero F."/>
            <person name="John U."/>
            <person name="Schleicher M."/>
            <person name="Eichinger L."/>
            <person name="Platzer M."/>
            <person name="Noegel A.A."/>
            <person name="Schaap P."/>
            <person name="Gloeckner G."/>
        </authorList>
    </citation>
    <scope>NUCLEOTIDE SEQUENCE [LARGE SCALE GENOMIC DNA]</scope>
    <source>
        <strain evidence="10">ATCC 26659 / Pp 5 / PN500</strain>
    </source>
</reference>
<dbReference type="InParanoid" id="D3BF45"/>
<comment type="function">
    <text evidence="5">Required for proper homologous chromosome pairing and efficient cross-over and intragenic recombination during meiosis.</text>
</comment>